<evidence type="ECO:0000256" key="5">
    <source>
        <dbReference type="ARBA" id="ARBA00023136"/>
    </source>
</evidence>
<dbReference type="Proteomes" id="UP000298200">
    <property type="component" value="Unassembled WGS sequence"/>
</dbReference>
<keyword evidence="4 6" id="KW-1133">Transmembrane helix</keyword>
<dbReference type="InterPro" id="IPR032816">
    <property type="entry name" value="VTT_dom"/>
</dbReference>
<feature type="transmembrane region" description="Helical" evidence="6">
    <location>
        <begin position="150"/>
        <end position="172"/>
    </location>
</feature>
<proteinExistence type="predicted"/>
<feature type="transmembrane region" description="Helical" evidence="6">
    <location>
        <begin position="59"/>
        <end position="82"/>
    </location>
</feature>
<dbReference type="PANTHER" id="PTHR42709">
    <property type="entry name" value="ALKALINE PHOSPHATASE LIKE PROTEIN"/>
    <property type="match status" value="1"/>
</dbReference>
<reference evidence="9" key="1">
    <citation type="journal article" date="2019" name="PLoS Negl. Trop. Dis.">
        <title>Revisiting the worldwide diversity of Leptospira species in the environment.</title>
        <authorList>
            <person name="Vincent A.T."/>
            <person name="Schiettekatte O."/>
            <person name="Bourhy P."/>
            <person name="Veyrier F.J."/>
            <person name="Picardeau M."/>
        </authorList>
    </citation>
    <scope>NUCLEOTIDE SEQUENCE [LARGE SCALE GENOMIC DNA]</scope>
    <source>
        <strain evidence="9">201800272</strain>
    </source>
</reference>
<evidence type="ECO:0000256" key="1">
    <source>
        <dbReference type="ARBA" id="ARBA00004651"/>
    </source>
</evidence>
<protein>
    <submittedName>
        <fullName evidence="8">DedA family protein</fullName>
    </submittedName>
</protein>
<evidence type="ECO:0000313" key="9">
    <source>
        <dbReference type="Proteomes" id="UP000298200"/>
    </source>
</evidence>
<feature type="domain" description="VTT" evidence="7">
    <location>
        <begin position="39"/>
        <end position="169"/>
    </location>
</feature>
<organism evidence="8 9">
    <name type="scientific">Leptospira yanagawae</name>
    <dbReference type="NCBI Taxonomy" id="293069"/>
    <lineage>
        <taxon>Bacteria</taxon>
        <taxon>Pseudomonadati</taxon>
        <taxon>Spirochaetota</taxon>
        <taxon>Spirochaetia</taxon>
        <taxon>Leptospirales</taxon>
        <taxon>Leptospiraceae</taxon>
        <taxon>Leptospira</taxon>
    </lineage>
</organism>
<comment type="caution">
    <text evidence="8">The sequence shown here is derived from an EMBL/GenBank/DDBJ whole genome shotgun (WGS) entry which is preliminary data.</text>
</comment>
<evidence type="ECO:0000256" key="4">
    <source>
        <dbReference type="ARBA" id="ARBA00022989"/>
    </source>
</evidence>
<comment type="subcellular location">
    <subcellularLocation>
        <location evidence="1">Cell membrane</location>
        <topology evidence="1">Multi-pass membrane protein</topology>
    </subcellularLocation>
</comment>
<evidence type="ECO:0000256" key="6">
    <source>
        <dbReference type="SAM" id="Phobius"/>
    </source>
</evidence>
<dbReference type="PANTHER" id="PTHR42709:SF6">
    <property type="entry name" value="UNDECAPRENYL PHOSPHATE TRANSPORTER A"/>
    <property type="match status" value="1"/>
</dbReference>
<evidence type="ECO:0000256" key="3">
    <source>
        <dbReference type="ARBA" id="ARBA00022692"/>
    </source>
</evidence>
<sequence>MLDSIPFETILNRILELPPLVLWAFFCFSNFLENIFPPWPGDTVTVFSGFISSSENSPLSFFSVVLATYLGNLLGALTMYYFGERFLLFLKQTKIPFLSNLYHEENLRKTLGWFRKFEIVVVLVSRFSAGIRFFVSIVAGMSKMNIIKFVVLYSIAISLWCGILLSAGSFVGSNWNQIIVILSYYNRTIGIILLVVFVYLIYQILKKRNTKLT</sequence>
<keyword evidence="5 6" id="KW-0472">Membrane</keyword>
<name>A0ABY2LY27_9LEPT</name>
<dbReference type="EMBL" id="RQFU01000019">
    <property type="protein sequence ID" value="TGL18664.1"/>
    <property type="molecule type" value="Genomic_DNA"/>
</dbReference>
<dbReference type="InterPro" id="IPR051311">
    <property type="entry name" value="DedA_domain"/>
</dbReference>
<evidence type="ECO:0000259" key="7">
    <source>
        <dbReference type="Pfam" id="PF09335"/>
    </source>
</evidence>
<keyword evidence="3 6" id="KW-0812">Transmembrane</keyword>
<accession>A0ABY2LY27</accession>
<gene>
    <name evidence="8" type="ORF">EHQ46_12545</name>
</gene>
<evidence type="ECO:0000256" key="2">
    <source>
        <dbReference type="ARBA" id="ARBA00022475"/>
    </source>
</evidence>
<feature type="transmembrane region" description="Helical" evidence="6">
    <location>
        <begin position="20"/>
        <end position="39"/>
    </location>
</feature>
<dbReference type="RefSeq" id="WP_135636093.1">
    <property type="nucleotide sequence ID" value="NZ_RQFU01000019.1"/>
</dbReference>
<keyword evidence="9" id="KW-1185">Reference proteome</keyword>
<dbReference type="Pfam" id="PF09335">
    <property type="entry name" value="VTT_dom"/>
    <property type="match status" value="1"/>
</dbReference>
<keyword evidence="2" id="KW-1003">Cell membrane</keyword>
<evidence type="ECO:0000313" key="8">
    <source>
        <dbReference type="EMBL" id="TGL18664.1"/>
    </source>
</evidence>
<feature type="transmembrane region" description="Helical" evidence="6">
    <location>
        <begin position="184"/>
        <end position="202"/>
    </location>
</feature>